<dbReference type="GO" id="GO:0006417">
    <property type="term" value="P:regulation of translation"/>
    <property type="evidence" value="ECO:0007669"/>
    <property type="project" value="TreeGrafter"/>
</dbReference>
<dbReference type="PROSITE" id="PS50102">
    <property type="entry name" value="RRM"/>
    <property type="match status" value="2"/>
</dbReference>
<gene>
    <name evidence="6" type="ORF">LSTR_LSTR015293</name>
</gene>
<accession>A0A482WTJ4</accession>
<name>A0A482WTJ4_LAOST</name>
<dbReference type="AlphaFoldDB" id="A0A482WTJ4"/>
<keyword evidence="7" id="KW-1185">Reference proteome</keyword>
<feature type="domain" description="RRM" evidence="5">
    <location>
        <begin position="166"/>
        <end position="249"/>
    </location>
</feature>
<dbReference type="InterPro" id="IPR000504">
    <property type="entry name" value="RRM_dom"/>
</dbReference>
<dbReference type="Gene3D" id="3.30.70.330">
    <property type="match status" value="2"/>
</dbReference>
<keyword evidence="1" id="KW-0677">Repeat</keyword>
<evidence type="ECO:0000259" key="5">
    <source>
        <dbReference type="PROSITE" id="PS50102"/>
    </source>
</evidence>
<dbReference type="InParanoid" id="A0A482WTJ4"/>
<feature type="region of interest" description="Disordered" evidence="4">
    <location>
        <begin position="1"/>
        <end position="24"/>
    </location>
</feature>
<organism evidence="6 7">
    <name type="scientific">Laodelphax striatellus</name>
    <name type="common">Small brown planthopper</name>
    <name type="synonym">Delphax striatella</name>
    <dbReference type="NCBI Taxonomy" id="195883"/>
    <lineage>
        <taxon>Eukaryota</taxon>
        <taxon>Metazoa</taxon>
        <taxon>Ecdysozoa</taxon>
        <taxon>Arthropoda</taxon>
        <taxon>Hexapoda</taxon>
        <taxon>Insecta</taxon>
        <taxon>Pterygota</taxon>
        <taxon>Neoptera</taxon>
        <taxon>Paraneoptera</taxon>
        <taxon>Hemiptera</taxon>
        <taxon>Auchenorrhyncha</taxon>
        <taxon>Fulgoroidea</taxon>
        <taxon>Delphacidae</taxon>
        <taxon>Criomorphinae</taxon>
        <taxon>Laodelphax</taxon>
    </lineage>
</organism>
<dbReference type="InterPro" id="IPR012677">
    <property type="entry name" value="Nucleotide-bd_a/b_plait_sf"/>
</dbReference>
<evidence type="ECO:0000313" key="7">
    <source>
        <dbReference type="Proteomes" id="UP000291343"/>
    </source>
</evidence>
<dbReference type="FunCoup" id="A0A482WTJ4">
    <property type="interactions" value="132"/>
</dbReference>
<sequence length="349" mass="37479">MQRMKGAPHLQGVNASSAAAAAVKEEQQVDSSTAAVAATAASVPPTSTSAAGVISTAANQQLQQLQQSTPNSSDDQYAAKVFVGGLSSRVSSTMLRDYFSLFGTVTKVIILTDPITKRSRGYGFVTFSDPETVEKVLSVPVHIVNEEKIEVKHAMPHQQRPTNLNRKIFVGGVSQDTSSEELKTYFSKFGKVEECMLPKCHIAPHRHRGFGYVTFESGDVSKLVCDIRFHSINKSNVECKKAVPKRSTSELLRMMTPTSEAIAQAAAAVVEAQNAAAVGYGYPGLAAYRYAPYPVTAPTAAPQAPPAAEHPLTTAAVNTYPGYLSTNVDMSSFLQGVDLSYMYDPNINH</sequence>
<feature type="domain" description="RRM" evidence="5">
    <location>
        <begin position="79"/>
        <end position="156"/>
    </location>
</feature>
<evidence type="ECO:0000256" key="4">
    <source>
        <dbReference type="SAM" id="MobiDB-lite"/>
    </source>
</evidence>
<evidence type="ECO:0000256" key="3">
    <source>
        <dbReference type="PROSITE-ProRule" id="PRU00176"/>
    </source>
</evidence>
<dbReference type="GO" id="GO:0005737">
    <property type="term" value="C:cytoplasm"/>
    <property type="evidence" value="ECO:0007669"/>
    <property type="project" value="TreeGrafter"/>
</dbReference>
<keyword evidence="2 3" id="KW-0694">RNA-binding</keyword>
<dbReference type="PANTHER" id="PTHR48032:SF4">
    <property type="entry name" value="FI20028P1"/>
    <property type="match status" value="1"/>
</dbReference>
<evidence type="ECO:0000313" key="6">
    <source>
        <dbReference type="EMBL" id="RZF36491.1"/>
    </source>
</evidence>
<dbReference type="SUPFAM" id="SSF54928">
    <property type="entry name" value="RNA-binding domain, RBD"/>
    <property type="match status" value="2"/>
</dbReference>
<dbReference type="OrthoDB" id="1875751at2759"/>
<protein>
    <recommendedName>
        <fullName evidence="5">RRM domain-containing protein</fullName>
    </recommendedName>
</protein>
<dbReference type="PANTHER" id="PTHR48032">
    <property type="entry name" value="RNA-BINDING PROTEIN MUSASHI HOMOLOG RBP6"/>
    <property type="match status" value="1"/>
</dbReference>
<dbReference type="InterPro" id="IPR035979">
    <property type="entry name" value="RBD_domain_sf"/>
</dbReference>
<dbReference type="SMR" id="A0A482WTJ4"/>
<dbReference type="GO" id="GO:0003729">
    <property type="term" value="F:mRNA binding"/>
    <property type="evidence" value="ECO:0007669"/>
    <property type="project" value="TreeGrafter"/>
</dbReference>
<evidence type="ECO:0000256" key="2">
    <source>
        <dbReference type="ARBA" id="ARBA00022884"/>
    </source>
</evidence>
<reference evidence="6 7" key="1">
    <citation type="journal article" date="2017" name="Gigascience">
        <title>Genome sequence of the small brown planthopper, Laodelphax striatellus.</title>
        <authorList>
            <person name="Zhu J."/>
            <person name="Jiang F."/>
            <person name="Wang X."/>
            <person name="Yang P."/>
            <person name="Bao Y."/>
            <person name="Zhao W."/>
            <person name="Wang W."/>
            <person name="Lu H."/>
            <person name="Wang Q."/>
            <person name="Cui N."/>
            <person name="Li J."/>
            <person name="Chen X."/>
            <person name="Luo L."/>
            <person name="Yu J."/>
            <person name="Kang L."/>
            <person name="Cui F."/>
        </authorList>
    </citation>
    <scope>NUCLEOTIDE SEQUENCE [LARGE SCALE GENOMIC DNA]</scope>
    <source>
        <strain evidence="6">Lst14</strain>
    </source>
</reference>
<dbReference type="SMART" id="SM00360">
    <property type="entry name" value="RRM"/>
    <property type="match status" value="2"/>
</dbReference>
<dbReference type="Pfam" id="PF00076">
    <property type="entry name" value="RRM_1"/>
    <property type="match status" value="2"/>
</dbReference>
<comment type="caution">
    <text evidence="6">The sequence shown here is derived from an EMBL/GenBank/DDBJ whole genome shotgun (WGS) entry which is preliminary data.</text>
</comment>
<evidence type="ECO:0000256" key="1">
    <source>
        <dbReference type="ARBA" id="ARBA00022737"/>
    </source>
</evidence>
<dbReference type="STRING" id="195883.A0A482WTJ4"/>
<proteinExistence type="predicted"/>
<dbReference type="EMBL" id="QKKF02026378">
    <property type="protein sequence ID" value="RZF36491.1"/>
    <property type="molecule type" value="Genomic_DNA"/>
</dbReference>
<dbReference type="Proteomes" id="UP000291343">
    <property type="component" value="Unassembled WGS sequence"/>
</dbReference>